<protein>
    <submittedName>
        <fullName evidence="1">Uncharacterized protein</fullName>
    </submittedName>
</protein>
<sequence>MLAAHSKDDAHRATHSDASRFSAHLFSSNAARTGWYRYFFAIRYWQMRRPSRRQ</sequence>
<reference evidence="1 2" key="1">
    <citation type="submission" date="2019-09" db="EMBL/GenBank/DDBJ databases">
        <authorList>
            <person name="Depoorter E."/>
        </authorList>
    </citation>
    <scope>NUCLEOTIDE SEQUENCE [LARGE SCALE GENOMIC DNA]</scope>
    <source>
        <strain evidence="1">R-39750</strain>
    </source>
</reference>
<name>A0A6P2ZKU3_BURL3</name>
<dbReference type="AlphaFoldDB" id="A0A6P2ZKU3"/>
<organism evidence="1 2">
    <name type="scientific">Burkholderia lata (strain ATCC 17760 / DSM 23089 / LMG 22485 / NCIMB 9086 / R18194 / 383)</name>
    <dbReference type="NCBI Taxonomy" id="482957"/>
    <lineage>
        <taxon>Bacteria</taxon>
        <taxon>Pseudomonadati</taxon>
        <taxon>Pseudomonadota</taxon>
        <taxon>Betaproteobacteria</taxon>
        <taxon>Burkholderiales</taxon>
        <taxon>Burkholderiaceae</taxon>
        <taxon>Burkholderia</taxon>
        <taxon>Burkholderia cepacia complex</taxon>
    </lineage>
</organism>
<dbReference type="EMBL" id="CABVQN010000026">
    <property type="protein sequence ID" value="VWD35184.1"/>
    <property type="molecule type" value="Genomic_DNA"/>
</dbReference>
<dbReference type="Proteomes" id="UP000494110">
    <property type="component" value="Unassembled WGS sequence"/>
</dbReference>
<evidence type="ECO:0000313" key="2">
    <source>
        <dbReference type="Proteomes" id="UP000494110"/>
    </source>
</evidence>
<evidence type="ECO:0000313" key="1">
    <source>
        <dbReference type="EMBL" id="VWD35184.1"/>
    </source>
</evidence>
<gene>
    <name evidence="1" type="ORF">BLA39750_04952</name>
</gene>
<accession>A0A6P2ZKU3</accession>
<proteinExistence type="predicted"/>